<dbReference type="EMBL" id="JAMCOF010000001">
    <property type="protein sequence ID" value="MCL6229168.1"/>
    <property type="molecule type" value="Genomic_DNA"/>
</dbReference>
<dbReference type="PANTHER" id="PTHR30386">
    <property type="entry name" value="MEMBRANE FUSION SUBUNIT OF EMRAB-TOLC MULTIDRUG EFFLUX PUMP"/>
    <property type="match status" value="1"/>
</dbReference>
<evidence type="ECO:0000256" key="1">
    <source>
        <dbReference type="SAM" id="Coils"/>
    </source>
</evidence>
<keyword evidence="3" id="KW-1133">Transmembrane helix</keyword>
<dbReference type="Gene3D" id="2.40.30.170">
    <property type="match status" value="1"/>
</dbReference>
<comment type="caution">
    <text evidence="5">The sequence shown here is derived from an EMBL/GenBank/DDBJ whole genome shotgun (WGS) entry which is preliminary data.</text>
</comment>
<keyword evidence="6" id="KW-1185">Reference proteome</keyword>
<reference evidence="5 6" key="1">
    <citation type="submission" date="2022-05" db="EMBL/GenBank/DDBJ databases">
        <title>Description of the Bartonella bilalgolemii sp. nov. Isolated from Apodemus uralensis (Pallas 1811).</title>
        <authorList>
            <person name="Zgheib R."/>
            <person name="Celebi B."/>
        </authorList>
    </citation>
    <scope>NUCLEOTIDE SEQUENCE [LARGE SCALE GENOMIC DNA]</scope>
    <source>
        <strain evidence="5 6">G70</strain>
    </source>
</reference>
<evidence type="ECO:0000256" key="3">
    <source>
        <dbReference type="SAM" id="Phobius"/>
    </source>
</evidence>
<dbReference type="Pfam" id="PF25917">
    <property type="entry name" value="BSH_RND"/>
    <property type="match status" value="1"/>
</dbReference>
<dbReference type="Gene3D" id="2.40.50.100">
    <property type="match status" value="1"/>
</dbReference>
<proteinExistence type="predicted"/>
<feature type="domain" description="Multidrug resistance protein MdtA-like barrel-sandwich hybrid" evidence="4">
    <location>
        <begin position="52"/>
        <end position="231"/>
    </location>
</feature>
<gene>
    <name evidence="5" type="ORF">M4Z11_00815</name>
</gene>
<organism evidence="5 6">
    <name type="scientific">Bartonella bilalgolemii</name>
    <dbReference type="NCBI Taxonomy" id="2942911"/>
    <lineage>
        <taxon>Bacteria</taxon>
        <taxon>Pseudomonadati</taxon>
        <taxon>Pseudomonadota</taxon>
        <taxon>Alphaproteobacteria</taxon>
        <taxon>Hyphomicrobiales</taxon>
        <taxon>Bartonellaceae</taxon>
        <taxon>Bartonella</taxon>
    </lineage>
</organism>
<dbReference type="InterPro" id="IPR058625">
    <property type="entry name" value="MdtA-like_BSH"/>
</dbReference>
<keyword evidence="3" id="KW-0472">Membrane</keyword>
<feature type="region of interest" description="Disordered" evidence="2">
    <location>
        <begin position="131"/>
        <end position="160"/>
    </location>
</feature>
<feature type="compositionally biased region" description="Low complexity" evidence="2">
    <location>
        <begin position="146"/>
        <end position="159"/>
    </location>
</feature>
<evidence type="ECO:0000313" key="5">
    <source>
        <dbReference type="EMBL" id="MCL6229168.1"/>
    </source>
</evidence>
<evidence type="ECO:0000256" key="2">
    <source>
        <dbReference type="SAM" id="MobiDB-lite"/>
    </source>
</evidence>
<protein>
    <submittedName>
        <fullName evidence="5">HlyD family secretion protein</fullName>
    </submittedName>
</protein>
<evidence type="ECO:0000259" key="4">
    <source>
        <dbReference type="Pfam" id="PF25917"/>
    </source>
</evidence>
<dbReference type="Proteomes" id="UP001523003">
    <property type="component" value="Unassembled WGS sequence"/>
</dbReference>
<accession>A0ABT0P6S6</accession>
<feature type="transmembrane region" description="Helical" evidence="3">
    <location>
        <begin position="12"/>
        <end position="30"/>
    </location>
</feature>
<dbReference type="InterPro" id="IPR050739">
    <property type="entry name" value="MFP"/>
</dbReference>
<sequence length="336" mass="37132">MIKFLRSKSTIVAFLSGIMGIVLILWAWQLPPFMSTLQKTDNALIKGNITLISPQISGIVTRVYVQDYQKVEKGTVLFELDDTLFRHQLVQAQAILEAKKAKLASVLLQIQLLEKEIDTLRTEMVHSQKLSKNELSHSKNLNSQEALPLSSSSASPHLSETFETKSQLQKKLEFERQGLQSDIAGAKAGVEVAELNLAHTKIISPTVGHIGSVGVQIGQYVVPGMRLVAVVPEDIWIIAHYKETQIADMRIGQPVIFYADALNNQKLTGRVVRFAPATRSEFSLLGTETANGNFIKIAQRISIRIAIDQGQEGVKKLIPGMSVVTYVDTASHHSRD</sequence>
<name>A0ABT0P6S6_9HYPH</name>
<keyword evidence="3" id="KW-0812">Transmembrane</keyword>
<keyword evidence="1" id="KW-0175">Coiled coil</keyword>
<dbReference type="PANTHER" id="PTHR30386:SF24">
    <property type="entry name" value="MULTIDRUG RESISTANCE EFFLUX PUMP"/>
    <property type="match status" value="1"/>
</dbReference>
<feature type="coiled-coil region" evidence="1">
    <location>
        <begin position="96"/>
        <end position="130"/>
    </location>
</feature>
<dbReference type="RefSeq" id="WP_249674484.1">
    <property type="nucleotide sequence ID" value="NZ_JAMCOF010000001.1"/>
</dbReference>
<dbReference type="SUPFAM" id="SSF111369">
    <property type="entry name" value="HlyD-like secretion proteins"/>
    <property type="match status" value="2"/>
</dbReference>
<evidence type="ECO:0000313" key="6">
    <source>
        <dbReference type="Proteomes" id="UP001523003"/>
    </source>
</evidence>